<keyword evidence="1" id="KW-0378">Hydrolase</keyword>
<name>A0AA51ZXG4_9BACT</name>
<dbReference type="Gene3D" id="3.40.50.1820">
    <property type="entry name" value="alpha/beta hydrolase"/>
    <property type="match status" value="1"/>
</dbReference>
<dbReference type="GO" id="GO:0006508">
    <property type="term" value="P:proteolysis"/>
    <property type="evidence" value="ECO:0007669"/>
    <property type="project" value="InterPro"/>
</dbReference>
<dbReference type="InterPro" id="IPR011042">
    <property type="entry name" value="6-blade_b-propeller_TolB-like"/>
</dbReference>
<protein>
    <submittedName>
        <fullName evidence="3">Prolyl oligopeptidase family serine peptidase</fullName>
    </submittedName>
</protein>
<dbReference type="SUPFAM" id="SSF82171">
    <property type="entry name" value="DPP6 N-terminal domain-like"/>
    <property type="match status" value="1"/>
</dbReference>
<dbReference type="InterPro" id="IPR001375">
    <property type="entry name" value="Peptidase_S9_cat"/>
</dbReference>
<gene>
    <name evidence="3" type="ORF">QYS47_30460</name>
</gene>
<dbReference type="InterPro" id="IPR029058">
    <property type="entry name" value="AB_hydrolase_fold"/>
</dbReference>
<dbReference type="Pfam" id="PF00326">
    <property type="entry name" value="Peptidase_S9"/>
    <property type="match status" value="1"/>
</dbReference>
<dbReference type="Proteomes" id="UP001232019">
    <property type="component" value="Chromosome"/>
</dbReference>
<sequence length="815" mass="93376">MMNSKSTLLIIIFLLVICIGIMAQNSIDYQQPVEGIQRILESEPNPEINLSPDGKYVAICTYDRFNKGPKRGTILNLAGVSFNTLTNMPGSGSYYRDIKIKEATSDSTELSFSGLPNNIEIVNYKWSPDSKYIAAAIKENDRISLWLLTVDSRTAKMLYNGALNFSLIRENIFEWLPTENAIVFTAVSERNPDLLSLPDAKPKVFENKNSSEPSRTYQGLLESEHDEKLFEYYGISQLKKVNVVSGRITKLNSPGGILNFQPSPDGRYIMVHLVKKPFSYEYTVHRFPSELILLNNSGKLIERIEVPRVVRPLGRDAAYNVKRNFSWRNDKNATLTWVQSLDNGDPNEKVEKRDALYSWHAPFNETPSIVFSTALRFNEAIWVNDTLAIIKEKWWKTRTVNWLLINPQTSQLIDTVGHYNSQSILESLGDPIEIQQNGINTLLFRDSSLLLSRVYLNEEKEVVPFLETRNLFTGKTEILWESKAPNYEFPVTMINDENLNILFIARQSANVPINLVRYEIETKNNEQITFNENNLEIFNSELAQKNLFYYRKDSVKLEAEMLYNKDSLKNGGIKGAIVFAYPIDYINSSSANEHDYYPYKFRANLSLQKLLALSGYLVFDNTSFPIIATEGKPANDSYLQQIDMNSKAVIDALKETKIVDTNQVAIMGHSYGAFMVANVLTHSNYFRTGIAISGAYNRTLTPFGFQREYRTYWEDPKMYNKISPFQNADQLKNSILLFHGENDQNPGTHYQQSERYFEALKGLGKEVRFVSLPNEEHQFILSSTYSHIIWEIDRWLINQFNSVSVDGYAPKVMSE</sequence>
<feature type="domain" description="Peptidase S9 prolyl oligopeptidase catalytic" evidence="2">
    <location>
        <begin position="648"/>
        <end position="801"/>
    </location>
</feature>
<dbReference type="PANTHER" id="PTHR42776">
    <property type="entry name" value="SERINE PEPTIDASE S9 FAMILY MEMBER"/>
    <property type="match status" value="1"/>
</dbReference>
<dbReference type="GO" id="GO:0004252">
    <property type="term" value="F:serine-type endopeptidase activity"/>
    <property type="evidence" value="ECO:0007669"/>
    <property type="project" value="TreeGrafter"/>
</dbReference>
<dbReference type="SUPFAM" id="SSF53474">
    <property type="entry name" value="alpha/beta-Hydrolases"/>
    <property type="match status" value="1"/>
</dbReference>
<evidence type="ECO:0000259" key="2">
    <source>
        <dbReference type="Pfam" id="PF00326"/>
    </source>
</evidence>
<reference evidence="3" key="1">
    <citation type="submission" date="2023-08" db="EMBL/GenBank/DDBJ databases">
        <title>Comparative genomics and taxonomic characterization of three novel marine species of genus Marivirga.</title>
        <authorList>
            <person name="Muhammad N."/>
            <person name="Kim S.-G."/>
        </authorList>
    </citation>
    <scope>NUCLEOTIDE SEQUENCE</scope>
    <source>
        <strain evidence="3">BKB1-2</strain>
    </source>
</reference>
<dbReference type="KEGG" id="marp:QYS47_30460"/>
<dbReference type="PANTHER" id="PTHR42776:SF28">
    <property type="entry name" value="GLUTAMYL ENDOPEPTIDASE, CHLOROPLASTIC-RELATED"/>
    <property type="match status" value="1"/>
</dbReference>
<evidence type="ECO:0000313" key="3">
    <source>
        <dbReference type="EMBL" id="WNB18523.1"/>
    </source>
</evidence>
<accession>A0AA51ZXG4</accession>
<dbReference type="Gene3D" id="2.120.10.30">
    <property type="entry name" value="TolB, C-terminal domain"/>
    <property type="match status" value="1"/>
</dbReference>
<dbReference type="RefSeq" id="WP_322348034.1">
    <property type="nucleotide sequence ID" value="NZ_CP129968.2"/>
</dbReference>
<dbReference type="AlphaFoldDB" id="A0AA51ZXG4"/>
<proteinExistence type="predicted"/>
<dbReference type="EMBL" id="CP129968">
    <property type="protein sequence ID" value="WNB18523.1"/>
    <property type="molecule type" value="Genomic_DNA"/>
</dbReference>
<organism evidence="3">
    <name type="scientific">Marivirga arenosa</name>
    <dbReference type="NCBI Taxonomy" id="3059076"/>
    <lineage>
        <taxon>Bacteria</taxon>
        <taxon>Pseudomonadati</taxon>
        <taxon>Bacteroidota</taxon>
        <taxon>Cytophagia</taxon>
        <taxon>Cytophagales</taxon>
        <taxon>Marivirgaceae</taxon>
        <taxon>Marivirga</taxon>
    </lineage>
</organism>
<evidence type="ECO:0000256" key="1">
    <source>
        <dbReference type="ARBA" id="ARBA00022801"/>
    </source>
</evidence>